<feature type="domain" description="Myb/SANT-like DNA-binding" evidence="2">
    <location>
        <begin position="104"/>
        <end position="191"/>
    </location>
</feature>
<feature type="region of interest" description="Disordered" evidence="1">
    <location>
        <begin position="205"/>
        <end position="242"/>
    </location>
</feature>
<dbReference type="PANTHER" id="PTHR47595:SF1">
    <property type="entry name" value="MYB_SANT-LIKE DNA-BINDING DOMAIN-CONTAINING PROTEIN"/>
    <property type="match status" value="1"/>
</dbReference>
<protein>
    <recommendedName>
        <fullName evidence="2">Myb/SANT-like DNA-binding domain-containing protein</fullName>
    </recommendedName>
</protein>
<dbReference type="AlphaFoldDB" id="A0A151IHM1"/>
<dbReference type="PANTHER" id="PTHR47595">
    <property type="entry name" value="HEAT SHOCK 70 KDA PROTEIN 14"/>
    <property type="match status" value="1"/>
</dbReference>
<keyword evidence="4" id="KW-1185">Reference proteome</keyword>
<dbReference type="EMBL" id="KQ977588">
    <property type="protein sequence ID" value="KYN01658.1"/>
    <property type="molecule type" value="Genomic_DNA"/>
</dbReference>
<evidence type="ECO:0000313" key="3">
    <source>
        <dbReference type="EMBL" id="KYN01658.1"/>
    </source>
</evidence>
<accession>A0A151IHM1</accession>
<dbReference type="Proteomes" id="UP000078542">
    <property type="component" value="Unassembled WGS sequence"/>
</dbReference>
<dbReference type="InterPro" id="IPR044822">
    <property type="entry name" value="Myb_DNA-bind_4"/>
</dbReference>
<name>A0A151IHM1_9HYME</name>
<dbReference type="Pfam" id="PF13837">
    <property type="entry name" value="Myb_DNA-bind_4"/>
    <property type="match status" value="1"/>
</dbReference>
<evidence type="ECO:0000259" key="2">
    <source>
        <dbReference type="Pfam" id="PF13837"/>
    </source>
</evidence>
<proteinExistence type="predicted"/>
<evidence type="ECO:0000313" key="4">
    <source>
        <dbReference type="Proteomes" id="UP000078542"/>
    </source>
</evidence>
<sequence>MPQITLFDPNTENTYIIEVTKADAKRASEDLVFATYLLNKHLNKQSQIVSNLIPDEELSRANVVTNPAITTIITDTDASVAHDADNDTAQIEGDDCFQEKDSFRWPHEAILLLLQMYTDNEHHLTSGKTTHKKFWELIASKLIANGYNVTGVQCKSKMAGLKNTYKNVKDHNAKSGNSRRTWRYFEMMDEIFNKKPWAESLLTLESSSSSTTVTSADEKEDIPSKRSNSPFGEKKLPSKRKY</sequence>
<reference evidence="3 4" key="1">
    <citation type="submission" date="2016-03" db="EMBL/GenBank/DDBJ databases">
        <title>Cyphomyrmex costatus WGS genome.</title>
        <authorList>
            <person name="Nygaard S."/>
            <person name="Hu H."/>
            <person name="Boomsma J."/>
            <person name="Zhang G."/>
        </authorList>
    </citation>
    <scope>NUCLEOTIDE SEQUENCE [LARGE SCALE GENOMIC DNA]</scope>
    <source>
        <strain evidence="3">MS0001</strain>
        <tissue evidence="3">Whole body</tissue>
    </source>
</reference>
<evidence type="ECO:0000256" key="1">
    <source>
        <dbReference type="SAM" id="MobiDB-lite"/>
    </source>
</evidence>
<organism evidence="3 4">
    <name type="scientific">Cyphomyrmex costatus</name>
    <dbReference type="NCBI Taxonomy" id="456900"/>
    <lineage>
        <taxon>Eukaryota</taxon>
        <taxon>Metazoa</taxon>
        <taxon>Ecdysozoa</taxon>
        <taxon>Arthropoda</taxon>
        <taxon>Hexapoda</taxon>
        <taxon>Insecta</taxon>
        <taxon>Pterygota</taxon>
        <taxon>Neoptera</taxon>
        <taxon>Endopterygota</taxon>
        <taxon>Hymenoptera</taxon>
        <taxon>Apocrita</taxon>
        <taxon>Aculeata</taxon>
        <taxon>Formicoidea</taxon>
        <taxon>Formicidae</taxon>
        <taxon>Myrmicinae</taxon>
        <taxon>Cyphomyrmex</taxon>
    </lineage>
</organism>
<gene>
    <name evidence="3" type="ORF">ALC62_07539</name>
</gene>
<feature type="compositionally biased region" description="Low complexity" evidence="1">
    <location>
        <begin position="205"/>
        <end position="215"/>
    </location>
</feature>
<dbReference type="Gene3D" id="1.10.10.60">
    <property type="entry name" value="Homeodomain-like"/>
    <property type="match status" value="1"/>
</dbReference>